<dbReference type="STRING" id="633194.SAMN05421759_106105"/>
<gene>
    <name evidence="2" type="ORF">SAMN05421759_106105</name>
</gene>
<proteinExistence type="predicted"/>
<dbReference type="Pfam" id="PF05656">
    <property type="entry name" value="DUF805"/>
    <property type="match status" value="1"/>
</dbReference>
<dbReference type="EMBL" id="FTOQ01000006">
    <property type="protein sequence ID" value="SIS91740.1"/>
    <property type="molecule type" value="Genomic_DNA"/>
</dbReference>
<organism evidence="2 3">
    <name type="scientific">Roseivivax lentus</name>
    <dbReference type="NCBI Taxonomy" id="633194"/>
    <lineage>
        <taxon>Bacteria</taxon>
        <taxon>Pseudomonadati</taxon>
        <taxon>Pseudomonadota</taxon>
        <taxon>Alphaproteobacteria</taxon>
        <taxon>Rhodobacterales</taxon>
        <taxon>Roseobacteraceae</taxon>
        <taxon>Roseivivax</taxon>
    </lineage>
</organism>
<evidence type="ECO:0000313" key="3">
    <source>
        <dbReference type="Proteomes" id="UP000186684"/>
    </source>
</evidence>
<feature type="transmembrane region" description="Helical" evidence="1">
    <location>
        <begin position="89"/>
        <end position="108"/>
    </location>
</feature>
<keyword evidence="1" id="KW-0812">Transmembrane</keyword>
<sequence>MNFQDAVTTCFSKYATFRGRARRSEFWWFILFVTVANMVLSMIDGLLFGTATDGQPVSILGALFSLAVFLPALAVGVRRLHDIGKSGWWYLLCLIPVIGALVLIYFFVQRGMDGVNDFGPDPLAADG</sequence>
<keyword evidence="1" id="KW-0472">Membrane</keyword>
<dbReference type="AlphaFoldDB" id="A0A1N7N063"/>
<keyword evidence="3" id="KW-1185">Reference proteome</keyword>
<dbReference type="GO" id="GO:0005886">
    <property type="term" value="C:plasma membrane"/>
    <property type="evidence" value="ECO:0007669"/>
    <property type="project" value="TreeGrafter"/>
</dbReference>
<evidence type="ECO:0000313" key="2">
    <source>
        <dbReference type="EMBL" id="SIS91740.1"/>
    </source>
</evidence>
<name>A0A1N7N063_9RHOB</name>
<dbReference type="Proteomes" id="UP000186684">
    <property type="component" value="Unassembled WGS sequence"/>
</dbReference>
<dbReference type="RefSeq" id="WP_076448261.1">
    <property type="nucleotide sequence ID" value="NZ_FTOQ01000006.1"/>
</dbReference>
<dbReference type="InterPro" id="IPR008523">
    <property type="entry name" value="DUF805"/>
</dbReference>
<reference evidence="3" key="1">
    <citation type="submission" date="2017-01" db="EMBL/GenBank/DDBJ databases">
        <authorList>
            <person name="Varghese N."/>
            <person name="Submissions S."/>
        </authorList>
    </citation>
    <scope>NUCLEOTIDE SEQUENCE [LARGE SCALE GENOMIC DNA]</scope>
    <source>
        <strain evidence="3">DSM 29430</strain>
    </source>
</reference>
<dbReference type="PANTHER" id="PTHR34980">
    <property type="entry name" value="INNER MEMBRANE PROTEIN-RELATED-RELATED"/>
    <property type="match status" value="1"/>
</dbReference>
<accession>A0A1N7N063</accession>
<evidence type="ECO:0000256" key="1">
    <source>
        <dbReference type="SAM" id="Phobius"/>
    </source>
</evidence>
<dbReference type="OrthoDB" id="9812349at2"/>
<protein>
    <submittedName>
        <fullName evidence="2">Uncharacterized membrane protein YhaH, DUF805 family</fullName>
    </submittedName>
</protein>
<feature type="transmembrane region" description="Helical" evidence="1">
    <location>
        <begin position="26"/>
        <end position="51"/>
    </location>
</feature>
<feature type="transmembrane region" description="Helical" evidence="1">
    <location>
        <begin position="57"/>
        <end position="77"/>
    </location>
</feature>
<dbReference type="PANTHER" id="PTHR34980:SF2">
    <property type="entry name" value="INNER MEMBRANE PROTEIN YHAH-RELATED"/>
    <property type="match status" value="1"/>
</dbReference>
<keyword evidence="1" id="KW-1133">Transmembrane helix</keyword>